<evidence type="ECO:0000313" key="4">
    <source>
        <dbReference type="Proteomes" id="UP000283678"/>
    </source>
</evidence>
<sequence length="415" mass="48255">MKILFDFLAIYQKNGAAEYTRRVFYALLDRIEHAAHTDDITITCLFDSHHLPAYTEMRPDSLRHKYVDFVDIQNGISAINAQNYDVFFFGCAQNAGWNPQLEELTCKSILVFHDCVWEEFYNNDINLYLAHNANDMFHYRATGPRGKKVYWDIKSPTIRFCRWLLHVRRHGVLEDGYNMLQPALALLRKREDNVIMTVSNYSKSSIMYNFNVKEDKIHVKYSPERIYTEKKSDAKGRINEKLKRLVDGKVKYYLMVSANRDAKNAKKALHAFESFTKIKPDMYAVTVGYGKTLFKNHIDLPFLNDIDLREAYKNCYALLYPSLFEGFGYPPLEAMKYGKPILASNVCSIPEVLGDAPVYFSPIYETAIFNVLMVLNDDNYSEFAEKSLQRYQQIHEKQESDLTDLVNMILGVDNK</sequence>
<dbReference type="Pfam" id="PF00534">
    <property type="entry name" value="Glycos_transf_1"/>
    <property type="match status" value="1"/>
</dbReference>
<dbReference type="EMBL" id="QRZL01000009">
    <property type="protein sequence ID" value="RGV77183.1"/>
    <property type="molecule type" value="Genomic_DNA"/>
</dbReference>
<dbReference type="SUPFAM" id="SSF53756">
    <property type="entry name" value="UDP-Glycosyltransferase/glycogen phosphorylase"/>
    <property type="match status" value="1"/>
</dbReference>
<dbReference type="PANTHER" id="PTHR46401">
    <property type="entry name" value="GLYCOSYLTRANSFERASE WBBK-RELATED"/>
    <property type="match status" value="1"/>
</dbReference>
<dbReference type="AlphaFoldDB" id="A0A412ZAV0"/>
<reference evidence="3 4" key="1">
    <citation type="submission" date="2018-08" db="EMBL/GenBank/DDBJ databases">
        <title>A genome reference for cultivated species of the human gut microbiota.</title>
        <authorList>
            <person name="Zou Y."/>
            <person name="Xue W."/>
            <person name="Luo G."/>
        </authorList>
    </citation>
    <scope>NUCLEOTIDE SEQUENCE [LARGE SCALE GENOMIC DNA]</scope>
    <source>
        <strain evidence="3 4">AF14-1AC</strain>
    </source>
</reference>
<proteinExistence type="predicted"/>
<dbReference type="InterPro" id="IPR001296">
    <property type="entry name" value="Glyco_trans_1"/>
</dbReference>
<dbReference type="GO" id="GO:0009103">
    <property type="term" value="P:lipopolysaccharide biosynthetic process"/>
    <property type="evidence" value="ECO:0007669"/>
    <property type="project" value="TreeGrafter"/>
</dbReference>
<protein>
    <submittedName>
        <fullName evidence="3">Glycosyltransferase</fullName>
    </submittedName>
</protein>
<dbReference type="PANTHER" id="PTHR46401:SF2">
    <property type="entry name" value="GLYCOSYLTRANSFERASE WBBK-RELATED"/>
    <property type="match status" value="1"/>
</dbReference>
<evidence type="ECO:0000313" key="3">
    <source>
        <dbReference type="EMBL" id="RGV77183.1"/>
    </source>
</evidence>
<evidence type="ECO:0000259" key="2">
    <source>
        <dbReference type="Pfam" id="PF00534"/>
    </source>
</evidence>
<accession>A0A412ZAV0</accession>
<organism evidence="3 4">
    <name type="scientific">Phocaeicola dorei</name>
    <dbReference type="NCBI Taxonomy" id="357276"/>
    <lineage>
        <taxon>Bacteria</taxon>
        <taxon>Pseudomonadati</taxon>
        <taxon>Bacteroidota</taxon>
        <taxon>Bacteroidia</taxon>
        <taxon>Bacteroidales</taxon>
        <taxon>Bacteroidaceae</taxon>
        <taxon>Phocaeicola</taxon>
    </lineage>
</organism>
<evidence type="ECO:0000256" key="1">
    <source>
        <dbReference type="ARBA" id="ARBA00022679"/>
    </source>
</evidence>
<dbReference type="Proteomes" id="UP000283678">
    <property type="component" value="Unassembled WGS sequence"/>
</dbReference>
<keyword evidence="1 3" id="KW-0808">Transferase</keyword>
<comment type="caution">
    <text evidence="3">The sequence shown here is derived from an EMBL/GenBank/DDBJ whole genome shotgun (WGS) entry which is preliminary data.</text>
</comment>
<gene>
    <name evidence="3" type="ORF">DWW04_10995</name>
</gene>
<name>A0A412ZAV0_9BACT</name>
<dbReference type="RefSeq" id="WP_118429153.1">
    <property type="nucleotide sequence ID" value="NZ_QRZL01000009.1"/>
</dbReference>
<feature type="domain" description="Glycosyl transferase family 1" evidence="2">
    <location>
        <begin position="243"/>
        <end position="356"/>
    </location>
</feature>
<dbReference type="Gene3D" id="3.40.50.2000">
    <property type="entry name" value="Glycogen Phosphorylase B"/>
    <property type="match status" value="1"/>
</dbReference>
<dbReference type="GO" id="GO:0016757">
    <property type="term" value="F:glycosyltransferase activity"/>
    <property type="evidence" value="ECO:0007669"/>
    <property type="project" value="InterPro"/>
</dbReference>